<feature type="region of interest" description="Disordered" evidence="10">
    <location>
        <begin position="814"/>
        <end position="863"/>
    </location>
</feature>
<dbReference type="FunFam" id="2.60.40.150:FF:000003">
    <property type="entry name" value="Regulating synaptic membrane exocytosis protein 2"/>
    <property type="match status" value="1"/>
</dbReference>
<evidence type="ECO:0000256" key="6">
    <source>
        <dbReference type="ARBA" id="ARBA00022833"/>
    </source>
</evidence>
<dbReference type="PANTHER" id="PTHR12157:SF21">
    <property type="entry name" value="RAB3 INTERACTING MOLECULE, ISOFORM F"/>
    <property type="match status" value="1"/>
</dbReference>
<feature type="compositionally biased region" description="Low complexity" evidence="10">
    <location>
        <begin position="1043"/>
        <end position="1058"/>
    </location>
</feature>
<evidence type="ECO:0000256" key="5">
    <source>
        <dbReference type="ARBA" id="ARBA00022782"/>
    </source>
</evidence>
<name>H2ZJS0_CIOSA</name>
<dbReference type="InterPro" id="IPR013083">
    <property type="entry name" value="Znf_RING/FYVE/PHD"/>
</dbReference>
<dbReference type="Gene3D" id="2.30.42.10">
    <property type="match status" value="1"/>
</dbReference>
<organism evidence="14 15">
    <name type="scientific">Ciona savignyi</name>
    <name type="common">Pacific transparent sea squirt</name>
    <dbReference type="NCBI Taxonomy" id="51511"/>
    <lineage>
        <taxon>Eukaryota</taxon>
        <taxon>Metazoa</taxon>
        <taxon>Chordata</taxon>
        <taxon>Tunicata</taxon>
        <taxon>Ascidiacea</taxon>
        <taxon>Phlebobranchia</taxon>
        <taxon>Cionidae</taxon>
        <taxon>Ciona</taxon>
    </lineage>
</organism>
<evidence type="ECO:0000256" key="8">
    <source>
        <dbReference type="ARBA" id="ARBA00034103"/>
    </source>
</evidence>
<comment type="subcellular location">
    <subcellularLocation>
        <location evidence="8">Synapse</location>
    </subcellularLocation>
</comment>
<keyword evidence="15" id="KW-1185">Reference proteome</keyword>
<dbReference type="Proteomes" id="UP000007875">
    <property type="component" value="Unassembled WGS sequence"/>
</dbReference>
<feature type="region of interest" description="Disordered" evidence="10">
    <location>
        <begin position="645"/>
        <end position="711"/>
    </location>
</feature>
<evidence type="ECO:0000313" key="14">
    <source>
        <dbReference type="Ensembl" id="ENSCSAVP00000017836.1"/>
    </source>
</evidence>
<feature type="compositionally biased region" description="Basic and acidic residues" evidence="10">
    <location>
        <begin position="409"/>
        <end position="418"/>
    </location>
</feature>
<feature type="compositionally biased region" description="Basic and acidic residues" evidence="10">
    <location>
        <begin position="159"/>
        <end position="170"/>
    </location>
</feature>
<dbReference type="InterPro" id="IPR001478">
    <property type="entry name" value="PDZ"/>
</dbReference>
<feature type="compositionally biased region" description="Low complexity" evidence="10">
    <location>
        <begin position="186"/>
        <end position="204"/>
    </location>
</feature>
<dbReference type="GO" id="GO:0050806">
    <property type="term" value="P:positive regulation of synaptic transmission"/>
    <property type="evidence" value="ECO:0007669"/>
    <property type="project" value="TreeGrafter"/>
</dbReference>
<feature type="domain" description="C2" evidence="11">
    <location>
        <begin position="1087"/>
        <end position="1205"/>
    </location>
</feature>
<dbReference type="Pfam" id="PF22601">
    <property type="entry name" value="RIM2a_ZnF"/>
    <property type="match status" value="1"/>
</dbReference>
<dbReference type="InterPro" id="IPR039032">
    <property type="entry name" value="Rim-like"/>
</dbReference>
<proteinExistence type="predicted"/>
<dbReference type="Gene3D" id="2.60.40.150">
    <property type="entry name" value="C2 domain"/>
    <property type="match status" value="2"/>
</dbReference>
<dbReference type="GO" id="GO:0048788">
    <property type="term" value="C:cytoskeleton of presynaptic active zone"/>
    <property type="evidence" value="ECO:0007669"/>
    <property type="project" value="TreeGrafter"/>
</dbReference>
<feature type="compositionally biased region" description="Basic and acidic residues" evidence="10">
    <location>
        <begin position="657"/>
        <end position="671"/>
    </location>
</feature>
<keyword evidence="7" id="KW-0770">Synapse</keyword>
<feature type="region of interest" description="Disordered" evidence="10">
    <location>
        <begin position="256"/>
        <end position="279"/>
    </location>
</feature>
<dbReference type="SMART" id="SM00228">
    <property type="entry name" value="PDZ"/>
    <property type="match status" value="1"/>
</dbReference>
<feature type="domain" description="C2" evidence="11">
    <location>
        <begin position="430"/>
        <end position="557"/>
    </location>
</feature>
<evidence type="ECO:0000256" key="1">
    <source>
        <dbReference type="ARBA" id="ARBA00022553"/>
    </source>
</evidence>
<reference evidence="14" key="2">
    <citation type="submission" date="2025-08" db="UniProtKB">
        <authorList>
            <consortium name="Ensembl"/>
        </authorList>
    </citation>
    <scope>IDENTIFICATION</scope>
</reference>
<evidence type="ECO:0000313" key="15">
    <source>
        <dbReference type="Proteomes" id="UP000007875"/>
    </source>
</evidence>
<dbReference type="HOGENOM" id="CLU_001061_1_0_1"/>
<protein>
    <submittedName>
        <fullName evidence="14">Uncharacterized protein</fullName>
    </submittedName>
</protein>
<dbReference type="FunFam" id="2.30.42.10:FF:000003">
    <property type="entry name" value="Regulating synaptic membrane exocytosis protein 1, putative"/>
    <property type="match status" value="1"/>
</dbReference>
<dbReference type="GO" id="GO:0044325">
    <property type="term" value="F:transmembrane transporter binding"/>
    <property type="evidence" value="ECO:0007669"/>
    <property type="project" value="TreeGrafter"/>
</dbReference>
<keyword evidence="4 9" id="KW-0863">Zinc-finger</keyword>
<feature type="compositionally biased region" description="Polar residues" evidence="10">
    <location>
        <begin position="113"/>
        <end position="126"/>
    </location>
</feature>
<dbReference type="CDD" id="cd04028">
    <property type="entry name" value="C2B_RIM1alpha"/>
    <property type="match status" value="1"/>
</dbReference>
<keyword evidence="6" id="KW-0862">Zinc</keyword>
<feature type="compositionally biased region" description="Low complexity" evidence="10">
    <location>
        <begin position="60"/>
        <end position="71"/>
    </location>
</feature>
<dbReference type="InterPro" id="IPR035892">
    <property type="entry name" value="C2_domain_sf"/>
</dbReference>
<dbReference type="SUPFAM" id="SSF49562">
    <property type="entry name" value="C2 domain (Calcium/lipid-binding domain, CaLB)"/>
    <property type="match status" value="2"/>
</dbReference>
<feature type="compositionally biased region" description="Polar residues" evidence="10">
    <location>
        <begin position="173"/>
        <end position="185"/>
    </location>
</feature>
<dbReference type="FunFam" id="2.60.40.150:FF:000001">
    <property type="entry name" value="Regulating synaptic membrane exocytosis 3, isoform CRA_a"/>
    <property type="match status" value="1"/>
</dbReference>
<evidence type="ECO:0000256" key="10">
    <source>
        <dbReference type="SAM" id="MobiDB-lite"/>
    </source>
</evidence>
<evidence type="ECO:0000259" key="12">
    <source>
        <dbReference type="PROSITE" id="PS50106"/>
    </source>
</evidence>
<evidence type="ECO:0000256" key="3">
    <source>
        <dbReference type="ARBA" id="ARBA00022737"/>
    </source>
</evidence>
<feature type="domain" description="FYVE-type" evidence="13">
    <location>
        <begin position="1"/>
        <end position="55"/>
    </location>
</feature>
<dbReference type="GO" id="GO:0031267">
    <property type="term" value="F:small GTPase binding"/>
    <property type="evidence" value="ECO:0007669"/>
    <property type="project" value="InterPro"/>
</dbReference>
<dbReference type="CDD" id="cd04031">
    <property type="entry name" value="C2A_RIM1alpha"/>
    <property type="match status" value="1"/>
</dbReference>
<dbReference type="GO" id="GO:0048791">
    <property type="term" value="P:calcium ion-regulated exocytosis of neurotransmitter"/>
    <property type="evidence" value="ECO:0007669"/>
    <property type="project" value="TreeGrafter"/>
</dbReference>
<feature type="region of interest" description="Disordered" evidence="10">
    <location>
        <begin position="1023"/>
        <end position="1058"/>
    </location>
</feature>
<dbReference type="GO" id="GO:0030154">
    <property type="term" value="P:cell differentiation"/>
    <property type="evidence" value="ECO:0007669"/>
    <property type="project" value="UniProtKB-KW"/>
</dbReference>
<dbReference type="Gene3D" id="3.30.40.10">
    <property type="entry name" value="Zinc/RING finger domain, C3HC4 (zinc finger)"/>
    <property type="match status" value="1"/>
</dbReference>
<sequence length="1239" mass="137321">TCSLCHKTKMAEGSGHSCSYCSRRFCSRCGGRVPVKSNKVCLLMWVCNLCRKQQEIVAKSGSWSNSNGSKSTLTLNLEPIPPNGKLTLEAKSRRSPRNSISGPRSKSHALRKGNSTNGGFRSSNKTEQPKEELAPGKSEPPTTSQSQPKENGSKPSLNNEKENPKNKSDLRVTPTTQRDAQIPKTSGSSLSLSSGRSSDVVRSLSECRWDGEEHANSTDEEREDFHSTPDYSSCDDNNYYENLSCVTRDSGIDTGGSVTHTASTQPDRNEQPVSWQPSPDGKFLIGRMILNKGLATGNTQNYDGPILGLKVVGGKMTESGRLGAFITKVKHGSLADVVGHLRPGDEVVMWNEHCLQNASFDDVYEAVLASKFSKLVELMVSRKIEDTPRIPDPLQRHPVAESSSSSFESQKRDEECNQRFHTRQQRRRAASGKIQVRLWLDPPTQQLYVTVLQATGLTYRDGGLLRNPYIKMHLLPDRSESSKRRSKTAKKTLNPAWNQSFVYGPIRRQDLGSMALEITLWDLDRSVETNNHFLGELLIDLGLARLDDTTQWFELSMESNYQAVQHSVSHYDYPMERHRVERRRISDAVGSRYLLQRLVLIPHGHSQSCQSNLFSDRSYYEQDPSFPNHTHQSSPALVRHRVDPTLTHRYGNPPLPHPRDLSPRRRGDSPGRRMGVSPSITSIHHSERSQGEFLPGGRRVLPPSPQNMRMSKTGTINPMIGSVLYSAASSDPQFLLILAITTVPHTEHFLDSVDNHDQHSTARYHQQGYPPSSSYSKDSIQSHDSSTLQHNFKVSILLIKFILYIVSIMTSQYVGSSPRPRRSSVGAHSSESLDSSHLNEQLQLNGSTHPDDQPSMTSQSSRTSLHTPMLLSIWLKALIGRVIKGATKYFDPSFDLDLPCSTNQRSEVATPNPGDKISKSVSLGANLHEKNQVGRFDGIILGNSLSYLGTAFVLSPNISSSCHHHPHQKSTPRPTSCNRAQSTDKPEKKKGKLTSLVGIRSRSQSSNQISEDLILMSVQKKLGNSPRSSEFGVQPELSREGSRGSASGSLPSLVSESSSTVGKTLQDFVGGLGPGQVIGRQTLAASSLGDLELSFYETRGQLEVQVIRARNLVPKANSKVLPAPYVKVYLMFGMQCISKKKTKIARRTLDPVFHQTMNFDPTQYGHCVQVIVWGDYGRMDHKAFMGVAQVKLENLDLSRNTIGWYRLFPTTSLIDAASLGSTRPGSMTSLDSEATTMRN</sequence>
<dbReference type="Pfam" id="PF00168">
    <property type="entry name" value="C2"/>
    <property type="match status" value="2"/>
</dbReference>
<dbReference type="GO" id="GO:0008270">
    <property type="term" value="F:zinc ion binding"/>
    <property type="evidence" value="ECO:0007669"/>
    <property type="project" value="UniProtKB-KW"/>
</dbReference>
<dbReference type="InterPro" id="IPR000008">
    <property type="entry name" value="C2_dom"/>
</dbReference>
<feature type="compositionally biased region" description="Polar residues" evidence="10">
    <location>
        <begin position="761"/>
        <end position="782"/>
    </location>
</feature>
<evidence type="ECO:0000256" key="9">
    <source>
        <dbReference type="PROSITE-ProRule" id="PRU00091"/>
    </source>
</evidence>
<reference evidence="14" key="3">
    <citation type="submission" date="2025-09" db="UniProtKB">
        <authorList>
            <consortium name="Ensembl"/>
        </authorList>
    </citation>
    <scope>IDENTIFICATION</scope>
</reference>
<feature type="region of interest" description="Disordered" evidence="10">
    <location>
        <begin position="960"/>
        <end position="1004"/>
    </location>
</feature>
<dbReference type="InterPro" id="IPR017455">
    <property type="entry name" value="Znf_FYVE-rel"/>
</dbReference>
<feature type="compositionally biased region" description="Basic and acidic residues" evidence="10">
    <location>
        <begin position="205"/>
        <end position="227"/>
    </location>
</feature>
<dbReference type="SMART" id="SM00239">
    <property type="entry name" value="C2"/>
    <property type="match status" value="2"/>
</dbReference>
<dbReference type="GO" id="GO:0042734">
    <property type="term" value="C:presynaptic membrane"/>
    <property type="evidence" value="ECO:0007669"/>
    <property type="project" value="TreeGrafter"/>
</dbReference>
<evidence type="ECO:0000259" key="13">
    <source>
        <dbReference type="PROSITE" id="PS50178"/>
    </source>
</evidence>
<accession>H2ZJS0</accession>
<dbReference type="PROSITE" id="PS50106">
    <property type="entry name" value="PDZ"/>
    <property type="match status" value="1"/>
</dbReference>
<dbReference type="SUPFAM" id="SSF50156">
    <property type="entry name" value="PDZ domain-like"/>
    <property type="match status" value="1"/>
</dbReference>
<dbReference type="PROSITE" id="PS50004">
    <property type="entry name" value="C2"/>
    <property type="match status" value="2"/>
</dbReference>
<feature type="region of interest" description="Disordered" evidence="10">
    <location>
        <begin position="60"/>
        <end position="232"/>
    </location>
</feature>
<evidence type="ECO:0000259" key="11">
    <source>
        <dbReference type="PROSITE" id="PS50004"/>
    </source>
</evidence>
<dbReference type="InterPro" id="IPR011011">
    <property type="entry name" value="Znf_FYVE_PHD"/>
</dbReference>
<dbReference type="PROSITE" id="PS50178">
    <property type="entry name" value="ZF_FYVE"/>
    <property type="match status" value="1"/>
</dbReference>
<dbReference type="AlphaFoldDB" id="H2ZJS0"/>
<feature type="domain" description="PDZ" evidence="12">
    <location>
        <begin position="304"/>
        <end position="367"/>
    </location>
</feature>
<evidence type="ECO:0000256" key="4">
    <source>
        <dbReference type="ARBA" id="ARBA00022771"/>
    </source>
</evidence>
<dbReference type="PANTHER" id="PTHR12157">
    <property type="entry name" value="REGULATING SYNAPTIC MEMBRANE EXOCYTOSIS PROTEIN"/>
    <property type="match status" value="1"/>
</dbReference>
<dbReference type="GeneTree" id="ENSGT00940000168297"/>
<evidence type="ECO:0000256" key="2">
    <source>
        <dbReference type="ARBA" id="ARBA00022723"/>
    </source>
</evidence>
<feature type="compositionally biased region" description="Polar residues" evidence="10">
    <location>
        <begin position="826"/>
        <end position="863"/>
    </location>
</feature>
<reference evidence="15" key="1">
    <citation type="submission" date="2003-08" db="EMBL/GenBank/DDBJ databases">
        <authorList>
            <person name="Birren B."/>
            <person name="Nusbaum C."/>
            <person name="Abebe A."/>
            <person name="Abouelleil A."/>
            <person name="Adekoya E."/>
            <person name="Ait-zahra M."/>
            <person name="Allen N."/>
            <person name="Allen T."/>
            <person name="An P."/>
            <person name="Anderson M."/>
            <person name="Anderson S."/>
            <person name="Arachchi H."/>
            <person name="Armbruster J."/>
            <person name="Bachantsang P."/>
            <person name="Baldwin J."/>
            <person name="Barry A."/>
            <person name="Bayul T."/>
            <person name="Blitshsteyn B."/>
            <person name="Bloom T."/>
            <person name="Blye J."/>
            <person name="Boguslavskiy L."/>
            <person name="Borowsky M."/>
            <person name="Boukhgalter B."/>
            <person name="Brunache A."/>
            <person name="Butler J."/>
            <person name="Calixte N."/>
            <person name="Calvo S."/>
            <person name="Camarata J."/>
            <person name="Campo K."/>
            <person name="Chang J."/>
            <person name="Cheshatsang Y."/>
            <person name="Citroen M."/>
            <person name="Collymore A."/>
            <person name="Considine T."/>
            <person name="Cook A."/>
            <person name="Cooke P."/>
            <person name="Corum B."/>
            <person name="Cuomo C."/>
            <person name="David R."/>
            <person name="Dawoe T."/>
            <person name="Degray S."/>
            <person name="Dodge S."/>
            <person name="Dooley K."/>
            <person name="Dorje P."/>
            <person name="Dorjee K."/>
            <person name="Dorris L."/>
            <person name="Duffey N."/>
            <person name="Dupes A."/>
            <person name="Elkins T."/>
            <person name="Engels R."/>
            <person name="Erickson J."/>
            <person name="Farina A."/>
            <person name="Faro S."/>
            <person name="Ferreira P."/>
            <person name="Fischer H."/>
            <person name="Fitzgerald M."/>
            <person name="Foley K."/>
            <person name="Gage D."/>
            <person name="Galagan J."/>
            <person name="Gearin G."/>
            <person name="Gnerre S."/>
            <person name="Gnirke A."/>
            <person name="Goyette A."/>
            <person name="Graham J."/>
            <person name="Grandbois E."/>
            <person name="Gyaltsen K."/>
            <person name="Hafez N."/>
            <person name="Hagopian D."/>
            <person name="Hagos B."/>
            <person name="Hall J."/>
            <person name="Hatcher B."/>
            <person name="Heller A."/>
            <person name="Higgins H."/>
            <person name="Honan T."/>
            <person name="Horn A."/>
            <person name="Houde N."/>
            <person name="Hughes L."/>
            <person name="Hulme W."/>
            <person name="Husby E."/>
            <person name="Iliev I."/>
            <person name="Jaffe D."/>
            <person name="Jones C."/>
            <person name="Kamal M."/>
            <person name="Kamat A."/>
            <person name="Kamvysselis M."/>
            <person name="Karlsson E."/>
            <person name="Kells C."/>
            <person name="Kieu A."/>
            <person name="Kisner P."/>
            <person name="Kodira C."/>
            <person name="Kulbokas E."/>
            <person name="Labutti K."/>
            <person name="Lama D."/>
            <person name="Landers T."/>
            <person name="Leger J."/>
            <person name="Levine S."/>
            <person name="Lewis D."/>
            <person name="Lewis T."/>
            <person name="Lindblad-toh K."/>
            <person name="Liu X."/>
            <person name="Lokyitsang T."/>
            <person name="Lokyitsang Y."/>
            <person name="Lucien O."/>
            <person name="Lui A."/>
            <person name="Ma L.J."/>
            <person name="Mabbitt R."/>
            <person name="Macdonald J."/>
            <person name="Maclean C."/>
            <person name="Major J."/>
            <person name="Manning J."/>
            <person name="Marabella R."/>
            <person name="Maru K."/>
            <person name="Matthews C."/>
            <person name="Mauceli E."/>
            <person name="Mccarthy M."/>
            <person name="Mcdonough S."/>
            <person name="Mcghee T."/>
            <person name="Meldrim J."/>
            <person name="Meneus L."/>
            <person name="Mesirov J."/>
            <person name="Mihalev A."/>
            <person name="Mihova T."/>
            <person name="Mikkelsen T."/>
            <person name="Mlenga V."/>
            <person name="Moru K."/>
            <person name="Mozes J."/>
            <person name="Mulrain L."/>
            <person name="Munson G."/>
            <person name="Naylor J."/>
            <person name="Newes C."/>
            <person name="Nguyen C."/>
            <person name="Nguyen N."/>
            <person name="Nguyen T."/>
            <person name="Nicol R."/>
            <person name="Nielsen C."/>
            <person name="Nizzari M."/>
            <person name="Norbu C."/>
            <person name="Norbu N."/>
            <person name="O'donnell P."/>
            <person name="Okoawo O."/>
            <person name="O'leary S."/>
            <person name="Omotosho B."/>
            <person name="O'neill K."/>
            <person name="Osman S."/>
            <person name="Parker S."/>
            <person name="Perrin D."/>
            <person name="Phunkhang P."/>
            <person name="Piqani B."/>
            <person name="Purcell S."/>
            <person name="Rachupka T."/>
            <person name="Ramasamy U."/>
            <person name="Rameau R."/>
            <person name="Ray V."/>
            <person name="Raymond C."/>
            <person name="Retta R."/>
            <person name="Richardson S."/>
            <person name="Rise C."/>
            <person name="Rodriguez J."/>
            <person name="Rogers J."/>
            <person name="Rogov P."/>
            <person name="Rutman M."/>
            <person name="Schupbach R."/>
            <person name="Seaman C."/>
            <person name="Settipalli S."/>
            <person name="Sharpe T."/>
            <person name="Sheridan J."/>
            <person name="Sherpa N."/>
            <person name="Shi J."/>
            <person name="Smirnov S."/>
            <person name="Smith C."/>
            <person name="Sougnez C."/>
            <person name="Spencer B."/>
            <person name="Stalker J."/>
            <person name="Stange-thomann N."/>
            <person name="Stavropoulos S."/>
            <person name="Stetson K."/>
            <person name="Stone C."/>
            <person name="Stone S."/>
            <person name="Stubbs M."/>
            <person name="Talamas J."/>
            <person name="Tchuinga P."/>
            <person name="Tenzing P."/>
            <person name="Tesfaye S."/>
            <person name="Theodore J."/>
            <person name="Thoulutsang Y."/>
            <person name="Topham K."/>
            <person name="Towey S."/>
            <person name="Tsamla T."/>
            <person name="Tsomo N."/>
            <person name="Vallee D."/>
            <person name="Vassiliev H."/>
            <person name="Venkataraman V."/>
            <person name="Vinson J."/>
            <person name="Vo A."/>
            <person name="Wade C."/>
            <person name="Wang S."/>
            <person name="Wangchuk T."/>
            <person name="Wangdi T."/>
            <person name="Whittaker C."/>
            <person name="Wilkinson J."/>
            <person name="Wu Y."/>
            <person name="Wyman D."/>
            <person name="Yadav S."/>
            <person name="Yang S."/>
            <person name="Yang X."/>
            <person name="Yeager S."/>
            <person name="Yee E."/>
            <person name="Young G."/>
            <person name="Zainoun J."/>
            <person name="Zembeck L."/>
            <person name="Zimmer A."/>
            <person name="Zody M."/>
            <person name="Lander E."/>
        </authorList>
    </citation>
    <scope>NUCLEOTIDE SEQUENCE [LARGE SCALE GENOMIC DNA]</scope>
</reference>
<keyword evidence="2" id="KW-0479">Metal-binding</keyword>
<keyword evidence="3" id="KW-0677">Repeat</keyword>
<dbReference type="SUPFAM" id="SSF57903">
    <property type="entry name" value="FYVE/PHD zinc finger"/>
    <property type="match status" value="1"/>
</dbReference>
<dbReference type="Ensembl" id="ENSCSAVT00000018030.1">
    <property type="protein sequence ID" value="ENSCSAVP00000017836.1"/>
    <property type="gene ID" value="ENSCSAVG00000010498.1"/>
</dbReference>
<dbReference type="InterPro" id="IPR054386">
    <property type="entry name" value="RIM_Znf"/>
</dbReference>
<feature type="compositionally biased region" description="Polar residues" evidence="10">
    <location>
        <begin position="971"/>
        <end position="981"/>
    </location>
</feature>
<feature type="region of interest" description="Disordered" evidence="10">
    <location>
        <begin position="388"/>
        <end position="428"/>
    </location>
</feature>
<feature type="compositionally biased region" description="Polar residues" evidence="10">
    <location>
        <begin position="256"/>
        <end position="277"/>
    </location>
</feature>
<feature type="compositionally biased region" description="Polar residues" evidence="10">
    <location>
        <begin position="140"/>
        <end position="158"/>
    </location>
</feature>
<keyword evidence="5" id="KW-0221">Differentiation</keyword>
<feature type="region of interest" description="Disordered" evidence="10">
    <location>
        <begin position="758"/>
        <end position="782"/>
    </location>
</feature>
<keyword evidence="1" id="KW-0597">Phosphoprotein</keyword>
<feature type="compositionally biased region" description="Basic and acidic residues" evidence="10">
    <location>
        <begin position="388"/>
        <end position="399"/>
    </location>
</feature>
<dbReference type="InterPro" id="IPR036034">
    <property type="entry name" value="PDZ_sf"/>
</dbReference>
<evidence type="ECO:0000256" key="7">
    <source>
        <dbReference type="ARBA" id="ARBA00023018"/>
    </source>
</evidence>
<dbReference type="CDD" id="cd06714">
    <property type="entry name" value="PDZ_RIM-like"/>
    <property type="match status" value="1"/>
</dbReference>
<dbReference type="GO" id="GO:0048167">
    <property type="term" value="P:regulation of synaptic plasticity"/>
    <property type="evidence" value="ECO:0007669"/>
    <property type="project" value="TreeGrafter"/>
</dbReference>
<dbReference type="GO" id="GO:0042391">
    <property type="term" value="P:regulation of membrane potential"/>
    <property type="evidence" value="ECO:0007669"/>
    <property type="project" value="TreeGrafter"/>
</dbReference>